<organism evidence="2 3">
    <name type="scientific">Bursaphelenchus xylophilus</name>
    <name type="common">Pinewood nematode worm</name>
    <name type="synonym">Aphelenchoides xylophilus</name>
    <dbReference type="NCBI Taxonomy" id="6326"/>
    <lineage>
        <taxon>Eukaryota</taxon>
        <taxon>Metazoa</taxon>
        <taxon>Ecdysozoa</taxon>
        <taxon>Nematoda</taxon>
        <taxon>Chromadorea</taxon>
        <taxon>Rhabditida</taxon>
        <taxon>Tylenchina</taxon>
        <taxon>Tylenchomorpha</taxon>
        <taxon>Aphelenchoidea</taxon>
        <taxon>Aphelenchoididae</taxon>
        <taxon>Bursaphelenchus</taxon>
    </lineage>
</organism>
<evidence type="ECO:0000313" key="3">
    <source>
        <dbReference type="WBParaSite" id="BXY_1450900.1"/>
    </source>
</evidence>
<evidence type="ECO:0000313" key="2">
    <source>
        <dbReference type="Proteomes" id="UP000095284"/>
    </source>
</evidence>
<sequence>VGEVPKRGGRLPGLPCVDTTATLRKERSQETTSKEISGSKALLIEVHGVPESHTKFPNIPAELSKGIKQHQ</sequence>
<feature type="compositionally biased region" description="Basic and acidic residues" evidence="1">
    <location>
        <begin position="23"/>
        <end position="33"/>
    </location>
</feature>
<feature type="region of interest" description="Disordered" evidence="1">
    <location>
        <begin position="1"/>
        <end position="36"/>
    </location>
</feature>
<dbReference type="Proteomes" id="UP000095284">
    <property type="component" value="Unplaced"/>
</dbReference>
<dbReference type="AlphaFoldDB" id="A0A1I7SN72"/>
<reference evidence="3" key="1">
    <citation type="submission" date="2016-11" db="UniProtKB">
        <authorList>
            <consortium name="WormBaseParasite"/>
        </authorList>
    </citation>
    <scope>IDENTIFICATION</scope>
</reference>
<protein>
    <submittedName>
        <fullName evidence="3">Reverse transcriptase domain-containing protein</fullName>
    </submittedName>
</protein>
<proteinExistence type="predicted"/>
<accession>A0A1I7SN72</accession>
<evidence type="ECO:0000256" key="1">
    <source>
        <dbReference type="SAM" id="MobiDB-lite"/>
    </source>
</evidence>
<name>A0A1I7SN72_BURXY</name>
<dbReference type="WBParaSite" id="BXY_1450900.1">
    <property type="protein sequence ID" value="BXY_1450900.1"/>
    <property type="gene ID" value="BXY_1450900"/>
</dbReference>